<evidence type="ECO:0000313" key="5">
    <source>
        <dbReference type="EMBL" id="MBB5331156.1"/>
    </source>
</evidence>
<keyword evidence="2" id="KW-0326">Glycosidase</keyword>
<dbReference type="RefSeq" id="WP_183981027.1">
    <property type="nucleotide sequence ID" value="NZ_JACHEB010000013.1"/>
</dbReference>
<keyword evidence="1" id="KW-0378">Hydrolase</keyword>
<dbReference type="Gene3D" id="3.20.20.80">
    <property type="entry name" value="Glycosidases"/>
    <property type="match status" value="1"/>
</dbReference>
<accession>A0A9X0QIK0</accession>
<evidence type="ECO:0000256" key="3">
    <source>
        <dbReference type="SAM" id="SignalP"/>
    </source>
</evidence>
<dbReference type="SUPFAM" id="SSF51445">
    <property type="entry name" value="(Trans)glycosidases"/>
    <property type="match status" value="1"/>
</dbReference>
<proteinExistence type="predicted"/>
<dbReference type="SUPFAM" id="SSF52317">
    <property type="entry name" value="Class I glutamine amidotransferase-like"/>
    <property type="match status" value="1"/>
</dbReference>
<evidence type="ECO:0000256" key="2">
    <source>
        <dbReference type="ARBA" id="ARBA00023295"/>
    </source>
</evidence>
<keyword evidence="3" id="KW-0732">Signal</keyword>
<feature type="chain" id="PRO_5040877842" description="Glycoside hydrolase family 42 N-terminal domain-containing protein" evidence="3">
    <location>
        <begin position="20"/>
        <end position="1019"/>
    </location>
</feature>
<sequence length="1019" mass="112486">MKSIFRVCVLALFSSVLHAKTVVFWQPGFPTVASEPVDQASLRTTLSEMSPVFADISVLKEPSTLLNADLLVLPYGSAVPADAWKTIQKYLETGGNLLLLGGEPLHVPVSMTAQGYEASRPQDSYARVLGLRHVYEVPMPVEAFFTWRSGYNFGSPPQVKAKRFFAVEGRLNGLGYMKDSAGQLVAAPVIVIDHTNGPMRGSRSVALDFTPEPGYWSSTDGMALIRQSADYARHGATDFSVESLFSLLRPGESPQLSLHLHRHAANLEDGEAKVELLSNGKAIESATLHLSEADIIEMPVSFHTPLAPGFYQISATYTQHQQLREFYQNGVWVSPPDALQGGPSLGVHGDFLTKDGVPFFPVGTNYFTTEENGWDFSGPRNAAVWERDFAEMEAHGVSFVRTGVWMPNARFIDGDLGGANERFLRNLEAYLLSAQRHKIAVNFTFFAFSPKSGNQRQDNSTATAPNPFLNTDSVRAQQAYVRSVVERFRDVPWLSWDLINEPSFSNPSHIFKGNYPNNDPDEIAAWHSWLRQHYATLSALADAWSVTPEQLGAFDNIPLPSIADTTYERYGNQAQVRALDYNLFAQDSFSSWVRSLVSTIRKTGSTQLIDVGQDEGGVTDRVLNQFYADAGVSFTTNHTYWRDDALLWDSVVAKLPGMPNITGETGYQPAWTPDGTWRYDELTGVGLTERKWALGFADGSSGAMQWDWAREVDFGMHRSDGSAKIWENMMRDLGRFSEAASPHATALIPPQIALVLPQSMQMSVLNSYALEAQQTAVRALYQQAHGQAYAVGEYQIDKLGDPKLILLPSPMGLTEQAWSVIEQKVREGATLLVTGPFDGDAHLHPTHRQDEVGLHYTTEPLGLREQRVRWPGGDDLYSFGGQLTTVLMNARLDDGQDWDEVPLGKGTILFSSLPLELGGNLQALGRVYSYAMQKAKVSPSYTIAQNDPGILICPTSYLDATLYVLTSETRERVVVFRDVRSGKEFSGQLAAGRAALFLVGTDGKLIASYHWSPVPPNGK</sequence>
<dbReference type="Pfam" id="PF02449">
    <property type="entry name" value="Glyco_hydro_42"/>
    <property type="match status" value="1"/>
</dbReference>
<dbReference type="InterPro" id="IPR013529">
    <property type="entry name" value="Glyco_hydro_42_N"/>
</dbReference>
<dbReference type="InterPro" id="IPR029062">
    <property type="entry name" value="Class_I_gatase-like"/>
</dbReference>
<dbReference type="GO" id="GO:0009341">
    <property type="term" value="C:beta-galactosidase complex"/>
    <property type="evidence" value="ECO:0007669"/>
    <property type="project" value="InterPro"/>
</dbReference>
<feature type="domain" description="Glycoside hydrolase family 42 N-terminal" evidence="4">
    <location>
        <begin position="479"/>
        <end position="610"/>
    </location>
</feature>
<reference evidence="5 6" key="1">
    <citation type="submission" date="2020-08" db="EMBL/GenBank/DDBJ databases">
        <title>Genomic Encyclopedia of Type Strains, Phase IV (KMG-V): Genome sequencing to study the core and pangenomes of soil and plant-associated prokaryotes.</title>
        <authorList>
            <person name="Whitman W."/>
        </authorList>
    </citation>
    <scope>NUCLEOTIDE SEQUENCE [LARGE SCALE GENOMIC DNA]</scope>
    <source>
        <strain evidence="5 6">X5P2</strain>
    </source>
</reference>
<organism evidence="5 6">
    <name type="scientific">Tunturiibacter gelidiferens</name>
    <dbReference type="NCBI Taxonomy" id="3069689"/>
    <lineage>
        <taxon>Bacteria</taxon>
        <taxon>Pseudomonadati</taxon>
        <taxon>Acidobacteriota</taxon>
        <taxon>Terriglobia</taxon>
        <taxon>Terriglobales</taxon>
        <taxon>Acidobacteriaceae</taxon>
        <taxon>Tunturiibacter</taxon>
    </lineage>
</organism>
<evidence type="ECO:0000256" key="1">
    <source>
        <dbReference type="ARBA" id="ARBA00022801"/>
    </source>
</evidence>
<protein>
    <recommendedName>
        <fullName evidence="4">Glycoside hydrolase family 42 N-terminal domain-containing protein</fullName>
    </recommendedName>
</protein>
<evidence type="ECO:0000313" key="6">
    <source>
        <dbReference type="Proteomes" id="UP000535182"/>
    </source>
</evidence>
<dbReference type="GO" id="GO:0005975">
    <property type="term" value="P:carbohydrate metabolic process"/>
    <property type="evidence" value="ECO:0007669"/>
    <property type="project" value="InterPro"/>
</dbReference>
<evidence type="ECO:0000259" key="4">
    <source>
        <dbReference type="Pfam" id="PF02449"/>
    </source>
</evidence>
<comment type="caution">
    <text evidence="5">The sequence shown here is derived from an EMBL/GenBank/DDBJ whole genome shotgun (WGS) entry which is preliminary data.</text>
</comment>
<feature type="signal peptide" evidence="3">
    <location>
        <begin position="1"/>
        <end position="19"/>
    </location>
</feature>
<dbReference type="Proteomes" id="UP000535182">
    <property type="component" value="Unassembled WGS sequence"/>
</dbReference>
<keyword evidence="6" id="KW-1185">Reference proteome</keyword>
<dbReference type="AlphaFoldDB" id="A0A9X0QIK0"/>
<gene>
    <name evidence="5" type="ORF">HDF14_004794</name>
</gene>
<name>A0A9X0QIK0_9BACT</name>
<dbReference type="InterPro" id="IPR017853">
    <property type="entry name" value="GH"/>
</dbReference>
<dbReference type="EMBL" id="JACHEB010000013">
    <property type="protein sequence ID" value="MBB5331156.1"/>
    <property type="molecule type" value="Genomic_DNA"/>
</dbReference>
<dbReference type="GO" id="GO:0004565">
    <property type="term" value="F:beta-galactosidase activity"/>
    <property type="evidence" value="ECO:0007669"/>
    <property type="project" value="InterPro"/>
</dbReference>